<dbReference type="OMA" id="NLMAYDD"/>
<dbReference type="PROSITE" id="PS01095">
    <property type="entry name" value="GH18_1"/>
    <property type="match status" value="1"/>
</dbReference>
<dbReference type="SUPFAM" id="SSF54556">
    <property type="entry name" value="Chitinase insertion domain"/>
    <property type="match status" value="1"/>
</dbReference>
<protein>
    <recommendedName>
        <fullName evidence="6">GH18 domain-containing protein</fullName>
    </recommendedName>
</protein>
<organism evidence="7 8">
    <name type="scientific">Lottia gigantea</name>
    <name type="common">Giant owl limpet</name>
    <dbReference type="NCBI Taxonomy" id="225164"/>
    <lineage>
        <taxon>Eukaryota</taxon>
        <taxon>Metazoa</taxon>
        <taxon>Spiralia</taxon>
        <taxon>Lophotrochozoa</taxon>
        <taxon>Mollusca</taxon>
        <taxon>Gastropoda</taxon>
        <taxon>Patellogastropoda</taxon>
        <taxon>Lottioidea</taxon>
        <taxon>Lottiidae</taxon>
        <taxon>Lottia</taxon>
    </lineage>
</organism>
<dbReference type="PANTHER" id="PTHR11177:SF317">
    <property type="entry name" value="CHITINASE 12-RELATED"/>
    <property type="match status" value="1"/>
</dbReference>
<dbReference type="GeneID" id="20245150"/>
<dbReference type="AlphaFoldDB" id="V3Z561"/>
<gene>
    <name evidence="7" type="ORF">LOTGIDRAFT_195779</name>
</gene>
<evidence type="ECO:0000256" key="3">
    <source>
        <dbReference type="RuleBase" id="RU000489"/>
    </source>
</evidence>
<dbReference type="GO" id="GO:0005975">
    <property type="term" value="P:carbohydrate metabolic process"/>
    <property type="evidence" value="ECO:0007669"/>
    <property type="project" value="InterPro"/>
</dbReference>
<sequence>MRFYFEVLVVIIFIHFSSGEYKRVCYVEEWARYRKGEDKFTPEDIDPNLCTHLMFAFATLDSTATKIKPTDPSDDPSFYKRFNDLKLKNPKLKTMLSVGGWSMGSDLFHKAVATDSSRNRLAVNVVKYLRSRNFDGIDVDWEFPAKRGSTVDDKHKFTSFLKALRTAGENDARQSGKERILVSAALNPMETMFQTSYEIPEISNYLDFINLMLYDLHGDWDELLKAAHHAPLYPTQGDPKNNIHYLASVWVAKGVPKSKLILGVPFYGKSFHLVDKSKSSLGSSATGGAGDITYREICKLIQKGAVVNRITDAKVPYVLHSGDKWTGYDDEKSLQEKMKYIINHGYGGAMVWALDQDDFKGACGKRYPLISAMKNTLEGRLIG</sequence>
<feature type="domain" description="GH18" evidence="6">
    <location>
        <begin position="21"/>
        <end position="380"/>
    </location>
</feature>
<dbReference type="GO" id="GO:0008061">
    <property type="term" value="F:chitin binding"/>
    <property type="evidence" value="ECO:0007669"/>
    <property type="project" value="InterPro"/>
</dbReference>
<dbReference type="InterPro" id="IPR029070">
    <property type="entry name" value="Chitinase_insertion_sf"/>
</dbReference>
<proteinExistence type="inferred from homology"/>
<dbReference type="SMART" id="SM00636">
    <property type="entry name" value="Glyco_18"/>
    <property type="match status" value="1"/>
</dbReference>
<accession>V3Z561</accession>
<dbReference type="Gene3D" id="3.20.20.80">
    <property type="entry name" value="Glycosidases"/>
    <property type="match status" value="1"/>
</dbReference>
<evidence type="ECO:0000256" key="2">
    <source>
        <dbReference type="ARBA" id="ARBA00023295"/>
    </source>
</evidence>
<dbReference type="GO" id="GO:0005576">
    <property type="term" value="C:extracellular region"/>
    <property type="evidence" value="ECO:0007669"/>
    <property type="project" value="TreeGrafter"/>
</dbReference>
<dbReference type="InterPro" id="IPR001223">
    <property type="entry name" value="Glyco_hydro18_cat"/>
</dbReference>
<dbReference type="SUPFAM" id="SSF51445">
    <property type="entry name" value="(Trans)glycosidases"/>
    <property type="match status" value="1"/>
</dbReference>
<feature type="chain" id="PRO_5004715929" description="GH18 domain-containing protein" evidence="5">
    <location>
        <begin position="20"/>
        <end position="383"/>
    </location>
</feature>
<dbReference type="STRING" id="225164.V3Z561"/>
<dbReference type="GO" id="GO:0006032">
    <property type="term" value="P:chitin catabolic process"/>
    <property type="evidence" value="ECO:0007669"/>
    <property type="project" value="TreeGrafter"/>
</dbReference>
<keyword evidence="8" id="KW-1185">Reference proteome</keyword>
<dbReference type="OrthoDB" id="76388at2759"/>
<dbReference type="PROSITE" id="PS51910">
    <property type="entry name" value="GH18_2"/>
    <property type="match status" value="1"/>
</dbReference>
<dbReference type="InterPro" id="IPR017853">
    <property type="entry name" value="GH"/>
</dbReference>
<dbReference type="PANTHER" id="PTHR11177">
    <property type="entry name" value="CHITINASE"/>
    <property type="match status" value="1"/>
</dbReference>
<dbReference type="KEGG" id="lgi:LOTGIDRAFT_195779"/>
<dbReference type="GO" id="GO:0004568">
    <property type="term" value="F:chitinase activity"/>
    <property type="evidence" value="ECO:0007669"/>
    <property type="project" value="UniProtKB-ARBA"/>
</dbReference>
<dbReference type="HOGENOM" id="CLU_002833_3_1_1"/>
<evidence type="ECO:0000256" key="4">
    <source>
        <dbReference type="RuleBase" id="RU004453"/>
    </source>
</evidence>
<dbReference type="EMBL" id="KB203251">
    <property type="protein sequence ID" value="ESO85833.1"/>
    <property type="molecule type" value="Genomic_DNA"/>
</dbReference>
<dbReference type="InterPro" id="IPR011583">
    <property type="entry name" value="Chitinase_II/V-like_cat"/>
</dbReference>
<dbReference type="Pfam" id="PF00704">
    <property type="entry name" value="Glyco_hydro_18"/>
    <property type="match status" value="1"/>
</dbReference>
<reference evidence="7 8" key="1">
    <citation type="journal article" date="2013" name="Nature">
        <title>Insights into bilaterian evolution from three spiralian genomes.</title>
        <authorList>
            <person name="Simakov O."/>
            <person name="Marletaz F."/>
            <person name="Cho S.J."/>
            <person name="Edsinger-Gonzales E."/>
            <person name="Havlak P."/>
            <person name="Hellsten U."/>
            <person name="Kuo D.H."/>
            <person name="Larsson T."/>
            <person name="Lv J."/>
            <person name="Arendt D."/>
            <person name="Savage R."/>
            <person name="Osoegawa K."/>
            <person name="de Jong P."/>
            <person name="Grimwood J."/>
            <person name="Chapman J.A."/>
            <person name="Shapiro H."/>
            <person name="Aerts A."/>
            <person name="Otillar R.P."/>
            <person name="Terry A.Y."/>
            <person name="Boore J.L."/>
            <person name="Grigoriev I.V."/>
            <person name="Lindberg D.R."/>
            <person name="Seaver E.C."/>
            <person name="Weisblat D.A."/>
            <person name="Putnam N.H."/>
            <person name="Rokhsar D.S."/>
        </authorList>
    </citation>
    <scope>NUCLEOTIDE SEQUENCE [LARGE SCALE GENOMIC DNA]</scope>
</reference>
<dbReference type="Proteomes" id="UP000030746">
    <property type="component" value="Unassembled WGS sequence"/>
</dbReference>
<name>V3Z561_LOTGI</name>
<dbReference type="InterPro" id="IPR001579">
    <property type="entry name" value="Glyco_hydro_18_chit_AS"/>
</dbReference>
<comment type="similarity">
    <text evidence="4">Belongs to the glycosyl hydrolase 18 family.</text>
</comment>
<keyword evidence="1 3" id="KW-0378">Hydrolase</keyword>
<evidence type="ECO:0000259" key="6">
    <source>
        <dbReference type="PROSITE" id="PS51910"/>
    </source>
</evidence>
<evidence type="ECO:0000256" key="1">
    <source>
        <dbReference type="ARBA" id="ARBA00022801"/>
    </source>
</evidence>
<evidence type="ECO:0000313" key="7">
    <source>
        <dbReference type="EMBL" id="ESO85833.1"/>
    </source>
</evidence>
<dbReference type="InterPro" id="IPR050314">
    <property type="entry name" value="Glycosyl_Hydrlase_18"/>
</dbReference>
<feature type="signal peptide" evidence="5">
    <location>
        <begin position="1"/>
        <end position="19"/>
    </location>
</feature>
<dbReference type="Gene3D" id="3.10.50.10">
    <property type="match status" value="1"/>
</dbReference>
<evidence type="ECO:0000256" key="5">
    <source>
        <dbReference type="SAM" id="SignalP"/>
    </source>
</evidence>
<keyword evidence="2 3" id="KW-0326">Glycosidase</keyword>
<dbReference type="RefSeq" id="XP_009063563.1">
    <property type="nucleotide sequence ID" value="XM_009065315.1"/>
</dbReference>
<evidence type="ECO:0000313" key="8">
    <source>
        <dbReference type="Proteomes" id="UP000030746"/>
    </source>
</evidence>
<dbReference type="CTD" id="20245150"/>
<keyword evidence="5" id="KW-0732">Signal</keyword>